<keyword evidence="1 4" id="KW-0245">EGF-like domain</keyword>
<keyword evidence="3 4" id="KW-1015">Disulfide bond</keyword>
<dbReference type="PROSITE" id="PS01186">
    <property type="entry name" value="EGF_2"/>
    <property type="match status" value="6"/>
</dbReference>
<evidence type="ECO:0000256" key="4">
    <source>
        <dbReference type="PROSITE-ProRule" id="PRU00076"/>
    </source>
</evidence>
<dbReference type="Gene3D" id="2.10.25.10">
    <property type="entry name" value="Laminin"/>
    <property type="match status" value="5"/>
</dbReference>
<dbReference type="SUPFAM" id="SSF57196">
    <property type="entry name" value="EGF/Laminin"/>
    <property type="match status" value="1"/>
</dbReference>
<evidence type="ECO:0000256" key="6">
    <source>
        <dbReference type="SAM" id="MobiDB-lite"/>
    </source>
</evidence>
<feature type="disulfide bond" evidence="4">
    <location>
        <begin position="593"/>
        <end position="603"/>
    </location>
</feature>
<keyword evidence="7" id="KW-0472">Membrane</keyword>
<keyword evidence="7" id="KW-0812">Transmembrane</keyword>
<dbReference type="InterPro" id="IPR011042">
    <property type="entry name" value="6-blade_b-propeller_TolB-like"/>
</dbReference>
<dbReference type="EMBL" id="SPLM01000145">
    <property type="protein sequence ID" value="TMW56864.1"/>
    <property type="molecule type" value="Genomic_DNA"/>
</dbReference>
<dbReference type="Pfam" id="PF01436">
    <property type="entry name" value="NHL"/>
    <property type="match status" value="1"/>
</dbReference>
<dbReference type="InterPro" id="IPR013032">
    <property type="entry name" value="EGF-like_CS"/>
</dbReference>
<evidence type="ECO:0000313" key="10">
    <source>
        <dbReference type="EMBL" id="TMW56864.1"/>
    </source>
</evidence>
<evidence type="ECO:0000256" key="1">
    <source>
        <dbReference type="ARBA" id="ARBA00022536"/>
    </source>
</evidence>
<dbReference type="InterPro" id="IPR000742">
    <property type="entry name" value="EGF"/>
</dbReference>
<evidence type="ECO:0000256" key="3">
    <source>
        <dbReference type="ARBA" id="ARBA00023157"/>
    </source>
</evidence>
<evidence type="ECO:0000256" key="2">
    <source>
        <dbReference type="ARBA" id="ARBA00022737"/>
    </source>
</evidence>
<reference evidence="10" key="1">
    <citation type="submission" date="2019-03" db="EMBL/GenBank/DDBJ databases">
        <title>Long read genome sequence of the mycoparasitic Pythium oligandrum ATCC 38472 isolated from sugarbeet rhizosphere.</title>
        <authorList>
            <person name="Gaulin E."/>
        </authorList>
    </citation>
    <scope>NUCLEOTIDE SEQUENCE</scope>
    <source>
        <strain evidence="10">ATCC 38472_TT</strain>
    </source>
</reference>
<dbReference type="Pfam" id="PF12661">
    <property type="entry name" value="hEGF"/>
    <property type="match status" value="3"/>
</dbReference>
<evidence type="ECO:0000259" key="9">
    <source>
        <dbReference type="PROSITE" id="PS50820"/>
    </source>
</evidence>
<keyword evidence="7" id="KW-1133">Transmembrane helix</keyword>
<comment type="caution">
    <text evidence="4">Lacks conserved residue(s) required for the propagation of feature annotation.</text>
</comment>
<dbReference type="Gene3D" id="2.170.130.20">
    <property type="entry name" value="LCCL-like domain"/>
    <property type="match status" value="1"/>
</dbReference>
<organism evidence="10 11">
    <name type="scientific">Pythium oligandrum</name>
    <name type="common">Mycoparasitic fungus</name>
    <dbReference type="NCBI Taxonomy" id="41045"/>
    <lineage>
        <taxon>Eukaryota</taxon>
        <taxon>Sar</taxon>
        <taxon>Stramenopiles</taxon>
        <taxon>Oomycota</taxon>
        <taxon>Peronosporomycetes</taxon>
        <taxon>Pythiales</taxon>
        <taxon>Pythiaceae</taxon>
        <taxon>Pythium</taxon>
    </lineage>
</organism>
<feature type="disulfide bond" evidence="4">
    <location>
        <begin position="1307"/>
        <end position="1316"/>
    </location>
</feature>
<evidence type="ECO:0000259" key="8">
    <source>
        <dbReference type="PROSITE" id="PS50026"/>
    </source>
</evidence>
<dbReference type="PROSITE" id="PS50026">
    <property type="entry name" value="EGF_3"/>
    <property type="match status" value="3"/>
</dbReference>
<keyword evidence="2" id="KW-0677">Repeat</keyword>
<keyword evidence="11" id="KW-1185">Reference proteome</keyword>
<feature type="domain" description="LCCL" evidence="9">
    <location>
        <begin position="426"/>
        <end position="485"/>
    </location>
</feature>
<feature type="disulfide bond" evidence="4">
    <location>
        <begin position="611"/>
        <end position="620"/>
    </location>
</feature>
<proteinExistence type="predicted"/>
<accession>A0A8K1FDG1</accession>
<feature type="transmembrane region" description="Helical" evidence="7">
    <location>
        <begin position="1451"/>
        <end position="1473"/>
    </location>
</feature>
<feature type="disulfide bond" evidence="4">
    <location>
        <begin position="993"/>
        <end position="1002"/>
    </location>
</feature>
<dbReference type="Gene3D" id="2.120.10.30">
    <property type="entry name" value="TolB, C-terminal domain"/>
    <property type="match status" value="4"/>
</dbReference>
<feature type="repeat" description="NHL" evidence="5">
    <location>
        <begin position="27"/>
        <end position="57"/>
    </location>
</feature>
<dbReference type="PROSITE" id="PS50820">
    <property type="entry name" value="LCCL"/>
    <property type="match status" value="1"/>
</dbReference>
<sequence length="1513" mass="163332">MPQGRVTTLAGAGTAGFLDGPVSTALFRNPQDIAVDSNGIVYVADTDNHRIRRIDPTAQTVSTLAGDGTEGFKDGAAATARFSYPTGIAVYEDTAVAGRIVVFVADTGNHRIRTIENGVVTCFAGLCGGGVESAILKLTPAQPHPGLADGAAVDARFDSPMGIAVDVSGIVFVADTGNHVIRRIDPDGTTHTLAGNVAPSTDADTPGCVSPCLKGVAGFRDGDLTTAQFNSPRDVAIGPQSTVVVADGHRIRRINYDGTTSALEGITSKNRVVTLAGSSVPGNRDGSRDEATFRAPAGVTVGADGRVYVVSPVSCKVRQLSTATLVARLVSCTTKLTQVLLPSGCSSYEPPVDEHFTRVSPTTNNIYYNYRQRAESDSLDGLTLRGRQIKDCTGTPPIDALETGDCALAYRNTTTTDVLLEWKEDREDGTTIKIRCPAQCAAGGGVVYGTKFYTDESSICAAAIHAGIITDAGGGLVELTLERGIFFSDPAIRLGTTANGVTSLDMPSDHAAARLFSIRAYPLAQVEVHTVAGAPSAMLKSGCGYQDAMPPLAARFYGPHGVEIYAGHSLTRTRQLIIADSYNHRIRLMTASCSKICENGGICVAPDTCSCPAGWTGDDCSLPLCTNKVCGLRQVCVGPDECACVPGYTGAPACEDALAQYQYLTEQNVSTGLFRFAPKTPYDWNAAPAVWRGIAVPEIGFLPPFTLDSDRQVALVEKRRVVQGVYACANGGSCMAPGICECAPGWIGFDCRTPVCTQGYYVPTQATYFAADPPESKHPRQPTSNPSYTETVETIVYDKVTTSVATRGSIRYRPTQGGYACSIRSLTKWEKPVTIGPNASAANYYEHPNYFSGYMDKKQQLDGYYHTYWVDMFWPPLYELSMPLLDNTREGWKRGGTWHRVTGSVWQKGKCLVEFQRTCTGGSGRKSHDLVSGQDNVLVTDTDASYRPQVTYSIASATRSGYWNATEYGTCVDYVMRGCYNNGTCVAPDTCACAPGWTGSDCSIPWPSTWHDGRENGGEPVFKTPEGQAQLTGYTGYDCNTPICVQAETFVLNTIRDTAGFVSLRGHGKDDLLGCESYRCPQYDQEVVLNDGHSFQSGCSVGNPVANPVSLLTDVQKVANIRNYSDVLNTKRISDSHLCGNLVWEEGDYTKGRYTRTNYDNISKVDEETWVYGVAKPGEGVYKCYNKGTCLAPDKCSCGDGWAGIDCNTPLCRFPQDNGSVVKGCLNEGVCVDKDECRCIQIDSTLYERYPTAPRGLTGFTGMDCSIPVCIQGIFDPMCNASRSTGIDGCYRCKNGGECVAPDVCQCAEGWTGFDCSEPICRITNMSSALRAQLFTVDEQKVINFMEDPCGSQGGRWGKENVNGALIGQGNCTLPGLCTCLCRQKYDAALCKETGDFCTKPWRDPFNRTIPPGYIYGTSECADGFQGLEDEHGRLISCHLQIYVPSFYRRYTVSMVAVLSVLSVLVLIAWYYIRKKIRRRLLLAKAERRRSRKSSEGNPTKPKAGAFVHPKQA</sequence>
<dbReference type="SMART" id="SM00603">
    <property type="entry name" value="LCCL"/>
    <property type="match status" value="1"/>
</dbReference>
<dbReference type="PROSITE" id="PS00022">
    <property type="entry name" value="EGF_1"/>
    <property type="match status" value="4"/>
</dbReference>
<protein>
    <submittedName>
        <fullName evidence="10">Uncharacterized protein</fullName>
    </submittedName>
</protein>
<evidence type="ECO:0000313" key="11">
    <source>
        <dbReference type="Proteomes" id="UP000794436"/>
    </source>
</evidence>
<feature type="region of interest" description="Disordered" evidence="6">
    <location>
        <begin position="1488"/>
        <end position="1513"/>
    </location>
</feature>
<gene>
    <name evidence="10" type="ORF">Poli38472_006874</name>
</gene>
<evidence type="ECO:0000256" key="5">
    <source>
        <dbReference type="PROSITE-ProRule" id="PRU00504"/>
    </source>
</evidence>
<comment type="caution">
    <text evidence="10">The sequence shown here is derived from an EMBL/GenBank/DDBJ whole genome shotgun (WGS) entry which is preliminary data.</text>
</comment>
<dbReference type="Pfam" id="PF07974">
    <property type="entry name" value="EGF_2"/>
    <property type="match status" value="1"/>
</dbReference>
<name>A0A8K1FDG1_PYTOL</name>
<dbReference type="Pfam" id="PF03815">
    <property type="entry name" value="LCCL"/>
    <property type="match status" value="1"/>
</dbReference>
<dbReference type="Proteomes" id="UP000794436">
    <property type="component" value="Unassembled WGS sequence"/>
</dbReference>
<dbReference type="PANTHER" id="PTHR46388:SF2">
    <property type="entry name" value="NHL REPEAT-CONTAINING PROTEIN 2"/>
    <property type="match status" value="1"/>
</dbReference>
<dbReference type="InterPro" id="IPR036609">
    <property type="entry name" value="LCCL_sf"/>
</dbReference>
<feature type="domain" description="EGF-like" evidence="8">
    <location>
        <begin position="1286"/>
        <end position="1317"/>
    </location>
</feature>
<dbReference type="InterPro" id="IPR001258">
    <property type="entry name" value="NHL_repeat"/>
</dbReference>
<dbReference type="SMART" id="SM00181">
    <property type="entry name" value="EGF"/>
    <property type="match status" value="6"/>
</dbReference>
<dbReference type="SUPFAM" id="SSF69848">
    <property type="entry name" value="LCCL domain"/>
    <property type="match status" value="1"/>
</dbReference>
<evidence type="ECO:0000256" key="7">
    <source>
        <dbReference type="SAM" id="Phobius"/>
    </source>
</evidence>
<dbReference type="SUPFAM" id="SSF101898">
    <property type="entry name" value="NHL repeat"/>
    <property type="match status" value="1"/>
</dbReference>
<feature type="domain" description="EGF-like" evidence="8">
    <location>
        <begin position="589"/>
        <end position="621"/>
    </location>
</feature>
<dbReference type="PROSITE" id="PS51125">
    <property type="entry name" value="NHL"/>
    <property type="match status" value="1"/>
</dbReference>
<dbReference type="InterPro" id="IPR013111">
    <property type="entry name" value="EGF_extracell"/>
</dbReference>
<feature type="domain" description="EGF-like" evidence="8">
    <location>
        <begin position="967"/>
        <end position="1003"/>
    </location>
</feature>
<dbReference type="InterPro" id="IPR004043">
    <property type="entry name" value="LCCL"/>
</dbReference>
<dbReference type="PANTHER" id="PTHR46388">
    <property type="entry name" value="NHL REPEAT-CONTAINING PROTEIN 2"/>
    <property type="match status" value="1"/>
</dbReference>
<dbReference type="OrthoDB" id="10045365at2759"/>